<comment type="pathway">
    <text evidence="1">Cofactor biosynthesis; molybdopterin biosynthesis.</text>
</comment>
<keyword evidence="2" id="KW-0501">Molybdenum cofactor biosynthesis</keyword>
<dbReference type="WBParaSite" id="TCNE_0000593801-mRNA-1">
    <property type="protein sequence ID" value="TCNE_0000593801-mRNA-1"/>
    <property type="gene ID" value="TCNE_0000593801"/>
</dbReference>
<reference evidence="5" key="1">
    <citation type="submission" date="2016-06" db="UniProtKB">
        <authorList>
            <consortium name="WormBaseParasite"/>
        </authorList>
    </citation>
    <scope>IDENTIFICATION</scope>
</reference>
<reference evidence="3 4" key="2">
    <citation type="submission" date="2018-11" db="EMBL/GenBank/DDBJ databases">
        <authorList>
            <consortium name="Pathogen Informatics"/>
        </authorList>
    </citation>
    <scope>NUCLEOTIDE SEQUENCE [LARGE SCALE GENOMIC DNA]</scope>
</reference>
<name>A0A183UBR8_TOXCA</name>
<dbReference type="AlphaFoldDB" id="A0A183UBR8"/>
<dbReference type="EMBL" id="UYWY01019412">
    <property type="protein sequence ID" value="VDM37197.1"/>
    <property type="molecule type" value="Genomic_DNA"/>
</dbReference>
<protein>
    <submittedName>
        <fullName evidence="5">RNase_PH_C domain-containing protein</fullName>
    </submittedName>
</protein>
<dbReference type="Gene3D" id="3.40.980.10">
    <property type="entry name" value="MoaB/Mog-like domain"/>
    <property type="match status" value="1"/>
</dbReference>
<organism evidence="4 5">
    <name type="scientific">Toxocara canis</name>
    <name type="common">Canine roundworm</name>
    <dbReference type="NCBI Taxonomy" id="6265"/>
    <lineage>
        <taxon>Eukaryota</taxon>
        <taxon>Metazoa</taxon>
        <taxon>Ecdysozoa</taxon>
        <taxon>Nematoda</taxon>
        <taxon>Chromadorea</taxon>
        <taxon>Rhabditida</taxon>
        <taxon>Spirurina</taxon>
        <taxon>Ascaridomorpha</taxon>
        <taxon>Ascaridoidea</taxon>
        <taxon>Toxocaridae</taxon>
        <taxon>Toxocara</taxon>
    </lineage>
</organism>
<dbReference type="InterPro" id="IPR051920">
    <property type="entry name" value="MPT_Adenylyltrnsfr/MoaC-Rel"/>
</dbReference>
<evidence type="ECO:0000313" key="4">
    <source>
        <dbReference type="Proteomes" id="UP000050794"/>
    </source>
</evidence>
<dbReference type="InterPro" id="IPR036425">
    <property type="entry name" value="MoaB/Mog-like_dom_sf"/>
</dbReference>
<dbReference type="GO" id="GO:0006777">
    <property type="term" value="P:Mo-molybdopterin cofactor biosynthetic process"/>
    <property type="evidence" value="ECO:0007669"/>
    <property type="project" value="UniProtKB-KW"/>
</dbReference>
<dbReference type="PANTHER" id="PTHR43764:SF1">
    <property type="entry name" value="MOLYBDOPTERIN MOLYBDOTRANSFERASE"/>
    <property type="match status" value="1"/>
</dbReference>
<proteinExistence type="predicted"/>
<accession>A0A183UBR8</accession>
<evidence type="ECO:0000256" key="1">
    <source>
        <dbReference type="ARBA" id="ARBA00005046"/>
    </source>
</evidence>
<evidence type="ECO:0000313" key="5">
    <source>
        <dbReference type="WBParaSite" id="TCNE_0000593801-mRNA-1"/>
    </source>
</evidence>
<dbReference type="Proteomes" id="UP000050794">
    <property type="component" value="Unassembled WGS sequence"/>
</dbReference>
<dbReference type="SUPFAM" id="SSF53218">
    <property type="entry name" value="Molybdenum cofactor biosynthesis proteins"/>
    <property type="match status" value="1"/>
</dbReference>
<keyword evidence="4" id="KW-1185">Reference proteome</keyword>
<gene>
    <name evidence="3" type="ORF">TCNE_LOCUS5938</name>
</gene>
<evidence type="ECO:0000256" key="2">
    <source>
        <dbReference type="ARBA" id="ARBA00023150"/>
    </source>
</evidence>
<dbReference type="PANTHER" id="PTHR43764">
    <property type="entry name" value="MOLYBDENUM COFACTOR BIOSYNTHESIS"/>
    <property type="match status" value="1"/>
</dbReference>
<sequence>MTKDQANSIIVKLLTTLAGLVDEVAKTLIVLEVWCTFVIVSYWECGAHSVRWSREDTSGPTLQSLIEASRILRVKTVECCIVTNDKEQIVPRDVTPEATLTVIEKRCGGLETALQMRSLQSTPLAAFSSLCVGIKGQTPIIHLSGSLKAVKIQGCSEVLEGILQHAMRLTKQEKSDVERAHCSLLSSNSSAKRAC</sequence>
<evidence type="ECO:0000313" key="3">
    <source>
        <dbReference type="EMBL" id="VDM37197.1"/>
    </source>
</evidence>